<evidence type="ECO:0000313" key="4">
    <source>
        <dbReference type="Proteomes" id="UP000555103"/>
    </source>
</evidence>
<reference evidence="3 4" key="1">
    <citation type="submission" date="2020-08" db="EMBL/GenBank/DDBJ databases">
        <title>Genomic Encyclopedia of Type Strains, Phase IV (KMG-IV): sequencing the most valuable type-strain genomes for metagenomic binning, comparative biology and taxonomic classification.</title>
        <authorList>
            <person name="Goeker M."/>
        </authorList>
    </citation>
    <scope>NUCLEOTIDE SEQUENCE [LARGE SCALE GENOMIC DNA]</scope>
    <source>
        <strain evidence="3 4">DSM 104969</strain>
    </source>
</reference>
<feature type="signal peptide" evidence="1">
    <location>
        <begin position="1"/>
        <end position="26"/>
    </location>
</feature>
<dbReference type="SUPFAM" id="SSF54106">
    <property type="entry name" value="LysM domain"/>
    <property type="match status" value="3"/>
</dbReference>
<protein>
    <submittedName>
        <fullName evidence="3">LysM repeat protein</fullName>
    </submittedName>
</protein>
<sequence>MKFRNILFLSLFFVAGFFTNIPAAEAYYTNNTTETALMISFPTDDVIVYTVKKGDTAYSIAAAHQTTVDAIYKLNPKAEKGIKEGDRLQIPIKREPTGYSNHLIESKETLYSVAKLYKISVDDIKEANAGLNESSFRAGRTIKIPKYGTSGAALSGSTGETTEIGSAYRVQKGETLYSIGKKHNVTVNALLNANPNLRQDGLKEGAYIKIPVEESQNWQNTGPATTQGTVINLSETPYASRGETVKVGILFPFLDDKGTVEKSKLIEYYEGFLLAVKDLKGKGLNAEIYTFDIGTERNTDKLKSLLGTNEMKNLHLIIGGVSDRQIDMLTKYSKETGIKYVIPFGQAKKTEPTLFQMTESHSTLYPEITDEFVKRFGTYNIIFVSESGSNKDKADFTDAVKQKLTRSGILSKTISTPSDLMADIKSSIDASRKNILVPLSSSEASLKKIIAALNSLNEENITLFGYPEWQVYTSQAKSLHKYEACIYSIFFLDETQWSVKHFAEEYKKWYNKKLANSFPKFGYLGYDTGLYFLTALDKYGSNFEPEVSTLNVNTLQSAITFKRIENGGAFVNKGVYFVNYKENSGIEKKDIGKNKW</sequence>
<evidence type="ECO:0000313" key="3">
    <source>
        <dbReference type="EMBL" id="MBB4037575.1"/>
    </source>
</evidence>
<dbReference type="Pfam" id="PF01476">
    <property type="entry name" value="LysM"/>
    <property type="match status" value="3"/>
</dbReference>
<dbReference type="PANTHER" id="PTHR33734">
    <property type="entry name" value="LYSM DOMAIN-CONTAINING GPI-ANCHORED PROTEIN 2"/>
    <property type="match status" value="1"/>
</dbReference>
<dbReference type="PANTHER" id="PTHR33734:SF22">
    <property type="entry name" value="MEMBRANE-BOUND LYTIC MUREIN TRANSGLYCOSYLASE D"/>
    <property type="match status" value="1"/>
</dbReference>
<dbReference type="Gene3D" id="3.40.50.2300">
    <property type="match status" value="2"/>
</dbReference>
<dbReference type="EMBL" id="JACIEP010000015">
    <property type="protein sequence ID" value="MBB4037575.1"/>
    <property type="molecule type" value="Genomic_DNA"/>
</dbReference>
<dbReference type="InterPro" id="IPR018392">
    <property type="entry name" value="LysM"/>
</dbReference>
<dbReference type="PROSITE" id="PS51782">
    <property type="entry name" value="LYSM"/>
    <property type="match status" value="3"/>
</dbReference>
<name>A0A840CXT4_9BACT</name>
<proteinExistence type="predicted"/>
<dbReference type="SMART" id="SM00257">
    <property type="entry name" value="LysM"/>
    <property type="match status" value="3"/>
</dbReference>
<feature type="domain" description="LysM" evidence="2">
    <location>
        <begin position="47"/>
        <end position="90"/>
    </location>
</feature>
<dbReference type="GO" id="GO:0008932">
    <property type="term" value="F:lytic endotransglycosylase activity"/>
    <property type="evidence" value="ECO:0007669"/>
    <property type="project" value="TreeGrafter"/>
</dbReference>
<dbReference type="CDD" id="cd00118">
    <property type="entry name" value="LysM"/>
    <property type="match status" value="3"/>
</dbReference>
<dbReference type="RefSeq" id="WP_183308418.1">
    <property type="nucleotide sequence ID" value="NZ_JACIEP010000015.1"/>
</dbReference>
<dbReference type="SUPFAM" id="SSF53822">
    <property type="entry name" value="Periplasmic binding protein-like I"/>
    <property type="match status" value="1"/>
</dbReference>
<feature type="domain" description="LysM" evidence="2">
    <location>
        <begin position="100"/>
        <end position="144"/>
    </location>
</feature>
<evidence type="ECO:0000256" key="1">
    <source>
        <dbReference type="SAM" id="SignalP"/>
    </source>
</evidence>
<dbReference type="AlphaFoldDB" id="A0A840CXT4"/>
<accession>A0A840CXT4</accession>
<evidence type="ECO:0000259" key="2">
    <source>
        <dbReference type="PROSITE" id="PS51782"/>
    </source>
</evidence>
<dbReference type="InterPro" id="IPR036779">
    <property type="entry name" value="LysM_dom_sf"/>
</dbReference>
<feature type="domain" description="LysM" evidence="2">
    <location>
        <begin position="166"/>
        <end position="210"/>
    </location>
</feature>
<dbReference type="InterPro" id="IPR028082">
    <property type="entry name" value="Peripla_BP_I"/>
</dbReference>
<comment type="caution">
    <text evidence="3">The sequence shown here is derived from an EMBL/GenBank/DDBJ whole genome shotgun (WGS) entry which is preliminary data.</text>
</comment>
<keyword evidence="1" id="KW-0732">Signal</keyword>
<dbReference type="Gene3D" id="3.10.350.10">
    <property type="entry name" value="LysM domain"/>
    <property type="match status" value="3"/>
</dbReference>
<gene>
    <name evidence="3" type="ORF">GGR21_003495</name>
</gene>
<feature type="chain" id="PRO_5032295318" evidence="1">
    <location>
        <begin position="27"/>
        <end position="596"/>
    </location>
</feature>
<dbReference type="Proteomes" id="UP000555103">
    <property type="component" value="Unassembled WGS sequence"/>
</dbReference>
<organism evidence="3 4">
    <name type="scientific">Dysgonomonas hofstadii</name>
    <dbReference type="NCBI Taxonomy" id="637886"/>
    <lineage>
        <taxon>Bacteria</taxon>
        <taxon>Pseudomonadati</taxon>
        <taxon>Bacteroidota</taxon>
        <taxon>Bacteroidia</taxon>
        <taxon>Bacteroidales</taxon>
        <taxon>Dysgonomonadaceae</taxon>
        <taxon>Dysgonomonas</taxon>
    </lineage>
</organism>
<keyword evidence="4" id="KW-1185">Reference proteome</keyword>